<dbReference type="GO" id="GO:0005886">
    <property type="term" value="C:plasma membrane"/>
    <property type="evidence" value="ECO:0007669"/>
    <property type="project" value="TreeGrafter"/>
</dbReference>
<accession>A0A336MFH3</accession>
<dbReference type="PANTHER" id="PTHR24238:SF69">
    <property type="entry name" value="G-PROTEIN COUPLED RECEPTOR 165"/>
    <property type="match status" value="1"/>
</dbReference>
<keyword evidence="4" id="KW-0807">Transducer</keyword>
<protein>
    <submittedName>
        <fullName evidence="6">CSON015269 protein</fullName>
    </submittedName>
</protein>
<dbReference type="EMBL" id="UFQT01000951">
    <property type="protein sequence ID" value="SSX28161.1"/>
    <property type="molecule type" value="Genomic_DNA"/>
</dbReference>
<feature type="transmembrane region" description="Helical" evidence="5">
    <location>
        <begin position="62"/>
        <end position="82"/>
    </location>
</feature>
<proteinExistence type="predicted"/>
<dbReference type="GO" id="GO:0008188">
    <property type="term" value="F:neuropeptide receptor activity"/>
    <property type="evidence" value="ECO:0007669"/>
    <property type="project" value="TreeGrafter"/>
</dbReference>
<keyword evidence="5" id="KW-0472">Membrane</keyword>
<reference evidence="6" key="1">
    <citation type="submission" date="2018-07" db="EMBL/GenBank/DDBJ databases">
        <authorList>
            <person name="Quirk P.G."/>
            <person name="Krulwich T.A."/>
        </authorList>
    </citation>
    <scope>NUCLEOTIDE SEQUENCE</scope>
</reference>
<keyword evidence="5" id="KW-0812">Transmembrane</keyword>
<dbReference type="VEuPathDB" id="VectorBase:CSON015269"/>
<dbReference type="AlphaFoldDB" id="A0A336MFH3"/>
<comment type="subcellular location">
    <subcellularLocation>
        <location evidence="1">Membrane</location>
        <topology evidence="1">Multi-pass membrane protein</topology>
    </subcellularLocation>
</comment>
<keyword evidence="5" id="KW-1133">Transmembrane helix</keyword>
<gene>
    <name evidence="6" type="primary">CSON015269</name>
</gene>
<evidence type="ECO:0000256" key="3">
    <source>
        <dbReference type="ARBA" id="ARBA00023170"/>
    </source>
</evidence>
<sequence length="155" mass="17759">MRKREVNQPTQNKKRGQFTKKHFLLHDHLKLKDIPLHVLITTHVLIAWDRMRWLSDPLKGRIPAFVCSCATWLAGMVIALPYPIYTAYVDLGDIPLHVLITTHVLIAWDRMRWLSDPLKGRIPAFVCSCATWLAGMVIALPYPIYTAYVDLGVSI</sequence>
<evidence type="ECO:0000256" key="5">
    <source>
        <dbReference type="SAM" id="Phobius"/>
    </source>
</evidence>
<keyword evidence="2" id="KW-0297">G-protein coupled receptor</keyword>
<keyword evidence="3" id="KW-0675">Receptor</keyword>
<feature type="transmembrane region" description="Helical" evidence="5">
    <location>
        <begin position="123"/>
        <end position="145"/>
    </location>
</feature>
<evidence type="ECO:0000256" key="4">
    <source>
        <dbReference type="ARBA" id="ARBA00023224"/>
    </source>
</evidence>
<evidence type="ECO:0000256" key="1">
    <source>
        <dbReference type="ARBA" id="ARBA00004141"/>
    </source>
</evidence>
<evidence type="ECO:0000256" key="2">
    <source>
        <dbReference type="ARBA" id="ARBA00023040"/>
    </source>
</evidence>
<organism evidence="6">
    <name type="scientific">Culicoides sonorensis</name>
    <name type="common">Biting midge</name>
    <dbReference type="NCBI Taxonomy" id="179676"/>
    <lineage>
        <taxon>Eukaryota</taxon>
        <taxon>Metazoa</taxon>
        <taxon>Ecdysozoa</taxon>
        <taxon>Arthropoda</taxon>
        <taxon>Hexapoda</taxon>
        <taxon>Insecta</taxon>
        <taxon>Pterygota</taxon>
        <taxon>Neoptera</taxon>
        <taxon>Endopterygota</taxon>
        <taxon>Diptera</taxon>
        <taxon>Nematocera</taxon>
        <taxon>Chironomoidea</taxon>
        <taxon>Ceratopogonidae</taxon>
        <taxon>Ceratopogoninae</taxon>
        <taxon>Culicoides</taxon>
        <taxon>Monoculicoides</taxon>
    </lineage>
</organism>
<evidence type="ECO:0000313" key="6">
    <source>
        <dbReference type="EMBL" id="SSX28161.1"/>
    </source>
</evidence>
<dbReference type="PANTHER" id="PTHR24238">
    <property type="entry name" value="G-PROTEIN COUPLED RECEPTOR"/>
    <property type="match status" value="1"/>
</dbReference>
<name>A0A336MFH3_CULSO</name>